<protein>
    <submittedName>
        <fullName evidence="3">Uncharacterized protein</fullName>
    </submittedName>
</protein>
<keyword evidence="2" id="KW-1185">Reference proteome</keyword>
<dbReference type="WBParaSite" id="TREG1_72740.1">
    <property type="protein sequence ID" value="TREG1_72740.1"/>
    <property type="gene ID" value="TREG1_72740"/>
</dbReference>
<dbReference type="AlphaFoldDB" id="A0AA85KC15"/>
<keyword evidence="1" id="KW-0472">Membrane</keyword>
<reference evidence="2" key="1">
    <citation type="submission" date="2022-06" db="EMBL/GenBank/DDBJ databases">
        <authorList>
            <person name="Berger JAMES D."/>
            <person name="Berger JAMES D."/>
        </authorList>
    </citation>
    <scope>NUCLEOTIDE SEQUENCE [LARGE SCALE GENOMIC DNA]</scope>
</reference>
<accession>A0AA85KC15</accession>
<evidence type="ECO:0000313" key="2">
    <source>
        <dbReference type="Proteomes" id="UP000050795"/>
    </source>
</evidence>
<organism evidence="2 3">
    <name type="scientific">Trichobilharzia regenti</name>
    <name type="common">Nasal bird schistosome</name>
    <dbReference type="NCBI Taxonomy" id="157069"/>
    <lineage>
        <taxon>Eukaryota</taxon>
        <taxon>Metazoa</taxon>
        <taxon>Spiralia</taxon>
        <taxon>Lophotrochozoa</taxon>
        <taxon>Platyhelminthes</taxon>
        <taxon>Trematoda</taxon>
        <taxon>Digenea</taxon>
        <taxon>Strigeidida</taxon>
        <taxon>Schistosomatoidea</taxon>
        <taxon>Schistosomatidae</taxon>
        <taxon>Trichobilharzia</taxon>
    </lineage>
</organism>
<evidence type="ECO:0000256" key="1">
    <source>
        <dbReference type="SAM" id="Phobius"/>
    </source>
</evidence>
<proteinExistence type="predicted"/>
<name>A0AA85KC15_TRIRE</name>
<sequence>MSFGRDKLCTLLYWWSGMPNHQVNYVTVCFHLLFSILLLFAMYSVEVLADPHSNDKLEKKSFMRFG</sequence>
<keyword evidence="1" id="KW-0812">Transmembrane</keyword>
<keyword evidence="1" id="KW-1133">Transmembrane helix</keyword>
<feature type="transmembrane region" description="Helical" evidence="1">
    <location>
        <begin position="25"/>
        <end position="49"/>
    </location>
</feature>
<dbReference type="Proteomes" id="UP000050795">
    <property type="component" value="Unassembled WGS sequence"/>
</dbReference>
<evidence type="ECO:0000313" key="3">
    <source>
        <dbReference type="WBParaSite" id="TREG1_72740.1"/>
    </source>
</evidence>
<reference evidence="3" key="2">
    <citation type="submission" date="2023-11" db="UniProtKB">
        <authorList>
            <consortium name="WormBaseParasite"/>
        </authorList>
    </citation>
    <scope>IDENTIFICATION</scope>
</reference>